<dbReference type="GO" id="GO:0004713">
    <property type="term" value="F:protein tyrosine kinase activity"/>
    <property type="evidence" value="ECO:0007669"/>
    <property type="project" value="UniProtKB-KW"/>
</dbReference>
<dbReference type="EMBL" id="JABFTP020000124">
    <property type="protein sequence ID" value="KAL3278621.1"/>
    <property type="molecule type" value="Genomic_DNA"/>
</dbReference>
<evidence type="ECO:0000256" key="1">
    <source>
        <dbReference type="ARBA" id="ARBA00022527"/>
    </source>
</evidence>
<dbReference type="GO" id="GO:0016477">
    <property type="term" value="P:cell migration"/>
    <property type="evidence" value="ECO:0007669"/>
    <property type="project" value="UniProtKB-ARBA"/>
</dbReference>
<feature type="domain" description="Protein kinase" evidence="14">
    <location>
        <begin position="102"/>
        <end position="361"/>
    </location>
</feature>
<dbReference type="SMART" id="SM00220">
    <property type="entry name" value="S_TKc"/>
    <property type="match status" value="1"/>
</dbReference>
<evidence type="ECO:0000256" key="4">
    <source>
        <dbReference type="ARBA" id="ARBA00022741"/>
    </source>
</evidence>
<dbReference type="GO" id="GO:0006950">
    <property type="term" value="P:response to stress"/>
    <property type="evidence" value="ECO:0007669"/>
    <property type="project" value="UniProtKB-ARBA"/>
</dbReference>
<feature type="compositionally biased region" description="Polar residues" evidence="13">
    <location>
        <begin position="35"/>
        <end position="44"/>
    </location>
</feature>
<keyword evidence="4" id="KW-0547">Nucleotide-binding</keyword>
<dbReference type="PANTHER" id="PTHR47238">
    <property type="entry name" value="MITOGEN-ACTIVATED PROTEIN KINASE KINASE 5"/>
    <property type="match status" value="1"/>
</dbReference>
<dbReference type="Gene3D" id="1.10.510.10">
    <property type="entry name" value="Transferase(Phosphotransferase) domain 1"/>
    <property type="match status" value="1"/>
</dbReference>
<dbReference type="Gene3D" id="3.30.200.20">
    <property type="entry name" value="Phosphorylase Kinase, domain 1"/>
    <property type="match status" value="1"/>
</dbReference>
<evidence type="ECO:0000256" key="7">
    <source>
        <dbReference type="ARBA" id="ARBA00023137"/>
    </source>
</evidence>
<evidence type="ECO:0000313" key="15">
    <source>
        <dbReference type="EMBL" id="KAL3278621.1"/>
    </source>
</evidence>
<feature type="region of interest" description="Disordered" evidence="13">
    <location>
        <begin position="14"/>
        <end position="53"/>
    </location>
</feature>
<dbReference type="FunFam" id="3.30.200.20:FF:000040">
    <property type="entry name" value="Dual specificity mitogen-activated protein kinase kinase"/>
    <property type="match status" value="1"/>
</dbReference>
<comment type="catalytic activity">
    <reaction evidence="11">
        <text>L-threonyl-[protein] + ATP = O-phospho-L-threonyl-[protein] + ADP + H(+)</text>
        <dbReference type="Rhea" id="RHEA:46608"/>
        <dbReference type="Rhea" id="RHEA-COMP:11060"/>
        <dbReference type="Rhea" id="RHEA-COMP:11605"/>
        <dbReference type="ChEBI" id="CHEBI:15378"/>
        <dbReference type="ChEBI" id="CHEBI:30013"/>
        <dbReference type="ChEBI" id="CHEBI:30616"/>
        <dbReference type="ChEBI" id="CHEBI:61977"/>
        <dbReference type="ChEBI" id="CHEBI:456216"/>
        <dbReference type="EC" id="2.7.12.2"/>
    </reaction>
</comment>
<feature type="compositionally biased region" description="Polar residues" evidence="13">
    <location>
        <begin position="542"/>
        <end position="571"/>
    </location>
</feature>
<dbReference type="InterPro" id="IPR008271">
    <property type="entry name" value="Ser/Thr_kinase_AS"/>
</dbReference>
<dbReference type="GO" id="GO:0004674">
    <property type="term" value="F:protein serine/threonine kinase activity"/>
    <property type="evidence" value="ECO:0007669"/>
    <property type="project" value="UniProtKB-KW"/>
</dbReference>
<evidence type="ECO:0000256" key="6">
    <source>
        <dbReference type="ARBA" id="ARBA00022840"/>
    </source>
</evidence>
<sequence length="702" mass="79481">MSNQEKIDELLNRIRQPNGLARVGSGSRPRPILDTSPSSRNPPTTLDMGESRRVTPRPNALVFTATNKHQNVETDIKLKEIMKISGKLKIDNKEYSTDTKDMELLEELGHGTCGHVYKMRHKISNEIIAVKQMRRSGNSEENKRIIMDIEVVLKSHDCNFIVQCLGCFITDAEVWICMELMATCFDKLLKKLRKPIPEQILGKVTVATVEALSYLKDKHGVMHRDVKPSNILLDERGNVKLCDFGISGRLVDSMAKTRSAGCAAYMAPERIEPNPDNPDYDVRADVWSLGITLVELATAVFPYQDCKTDFEVLAKVINQDPPALPSNQGFSQEFQDFVSSCLRKQHQQRPKYRELKKHTFIKKYEIKDVNVGQWFTEAVEEADRAANRQSITPSAFRRFFTACQTQATVADTKPTISTQLSSPYIPLLPKSAEKSCHNSRLTAFQSMNGQRDHSPSPTVFLERKKSEVNSQIGDQNSFKSYSNHFPPKIPPKIDPYLPLSHNSTVQENINKFNSPVLQRRLLDSPNVSPYPQKRGVSENRWKSPSSSPIPLRANYSSDSEQPYTHGNTSPIVLQRFIHQQKQQQMAKEAEEEAKYNPGKKRFTSYMKLQLSGDKSGRSSRHQSPEPPPRLSRINGDSPLPIRKNILDSGAVTSPSLSRRYISPTPPIPPPRRLSESTSVPGSPQHLRTRFQYTPEPHRRFLS</sequence>
<dbReference type="Proteomes" id="UP001516400">
    <property type="component" value="Unassembled WGS sequence"/>
</dbReference>
<organism evidence="15 16">
    <name type="scientific">Cryptolaemus montrouzieri</name>
    <dbReference type="NCBI Taxonomy" id="559131"/>
    <lineage>
        <taxon>Eukaryota</taxon>
        <taxon>Metazoa</taxon>
        <taxon>Ecdysozoa</taxon>
        <taxon>Arthropoda</taxon>
        <taxon>Hexapoda</taxon>
        <taxon>Insecta</taxon>
        <taxon>Pterygota</taxon>
        <taxon>Neoptera</taxon>
        <taxon>Endopterygota</taxon>
        <taxon>Coleoptera</taxon>
        <taxon>Polyphaga</taxon>
        <taxon>Cucujiformia</taxon>
        <taxon>Coccinelloidea</taxon>
        <taxon>Coccinellidae</taxon>
        <taxon>Scymninae</taxon>
        <taxon>Scymnini</taxon>
        <taxon>Cryptolaemus</taxon>
    </lineage>
</organism>
<dbReference type="GO" id="GO:0005524">
    <property type="term" value="F:ATP binding"/>
    <property type="evidence" value="ECO:0007669"/>
    <property type="project" value="UniProtKB-KW"/>
</dbReference>
<accession>A0ABD2NJU2</accession>
<dbReference type="CDD" id="cd06618">
    <property type="entry name" value="PKc_MKK7"/>
    <property type="match status" value="1"/>
</dbReference>
<keyword evidence="1" id="KW-0723">Serine/threonine-protein kinase</keyword>
<evidence type="ECO:0000256" key="13">
    <source>
        <dbReference type="SAM" id="MobiDB-lite"/>
    </source>
</evidence>
<dbReference type="GO" id="GO:0043068">
    <property type="term" value="P:positive regulation of programmed cell death"/>
    <property type="evidence" value="ECO:0007669"/>
    <property type="project" value="UniProtKB-ARBA"/>
</dbReference>
<evidence type="ECO:0000256" key="8">
    <source>
        <dbReference type="ARBA" id="ARBA00038035"/>
    </source>
</evidence>
<dbReference type="GO" id="GO:0030707">
    <property type="term" value="P:follicle cell of egg chamber development"/>
    <property type="evidence" value="ECO:0007669"/>
    <property type="project" value="UniProtKB-ARBA"/>
</dbReference>
<keyword evidence="7" id="KW-0829">Tyrosine-protein kinase</keyword>
<dbReference type="PANTHER" id="PTHR47238:SF2">
    <property type="entry name" value="DUAL SPECIFICITY MITOGEN-ACTIVATED PROTEIN KINASE KINASE HEMIPTEROUS"/>
    <property type="match status" value="1"/>
</dbReference>
<dbReference type="EC" id="2.7.12.2" evidence="9"/>
<evidence type="ECO:0000256" key="10">
    <source>
        <dbReference type="ARBA" id="ARBA00049014"/>
    </source>
</evidence>
<dbReference type="PROSITE" id="PS50011">
    <property type="entry name" value="PROTEIN_KINASE_DOM"/>
    <property type="match status" value="1"/>
</dbReference>
<evidence type="ECO:0000256" key="5">
    <source>
        <dbReference type="ARBA" id="ARBA00022777"/>
    </source>
</evidence>
<proteinExistence type="inferred from homology"/>
<dbReference type="GO" id="GO:0004708">
    <property type="term" value="F:MAP kinase kinase activity"/>
    <property type="evidence" value="ECO:0007669"/>
    <property type="project" value="UniProtKB-EC"/>
</dbReference>
<evidence type="ECO:0000256" key="3">
    <source>
        <dbReference type="ARBA" id="ARBA00022679"/>
    </source>
</evidence>
<dbReference type="InterPro" id="IPR011009">
    <property type="entry name" value="Kinase-like_dom_sf"/>
</dbReference>
<dbReference type="GO" id="GO:0005829">
    <property type="term" value="C:cytosol"/>
    <property type="evidence" value="ECO:0007669"/>
    <property type="project" value="UniProtKB-ARBA"/>
</dbReference>
<dbReference type="InterPro" id="IPR052468">
    <property type="entry name" value="Dual_spec_MAPK_kinase"/>
</dbReference>
<keyword evidence="16" id="KW-1185">Reference proteome</keyword>
<evidence type="ECO:0000313" key="16">
    <source>
        <dbReference type="Proteomes" id="UP001516400"/>
    </source>
</evidence>
<comment type="catalytic activity">
    <reaction evidence="12">
        <text>L-tyrosyl-[protein] + ATP = O-phospho-L-tyrosyl-[protein] + ADP + H(+)</text>
        <dbReference type="Rhea" id="RHEA:10596"/>
        <dbReference type="Rhea" id="RHEA-COMP:10136"/>
        <dbReference type="Rhea" id="RHEA-COMP:20101"/>
        <dbReference type="ChEBI" id="CHEBI:15378"/>
        <dbReference type="ChEBI" id="CHEBI:30616"/>
        <dbReference type="ChEBI" id="CHEBI:46858"/>
        <dbReference type="ChEBI" id="CHEBI:61978"/>
        <dbReference type="ChEBI" id="CHEBI:456216"/>
        <dbReference type="EC" id="2.7.12.2"/>
    </reaction>
</comment>
<keyword evidence="3" id="KW-0808">Transferase</keyword>
<dbReference type="AlphaFoldDB" id="A0ABD2NJU2"/>
<evidence type="ECO:0000259" key="14">
    <source>
        <dbReference type="PROSITE" id="PS50011"/>
    </source>
</evidence>
<protein>
    <recommendedName>
        <fullName evidence="9">mitogen-activated protein kinase kinase</fullName>
        <ecNumber evidence="9">2.7.12.2</ecNumber>
    </recommendedName>
</protein>
<gene>
    <name evidence="15" type="ORF">HHI36_016161</name>
</gene>
<feature type="region of interest" description="Disordered" evidence="13">
    <location>
        <begin position="522"/>
        <end position="702"/>
    </location>
</feature>
<dbReference type="PROSITE" id="PS00108">
    <property type="entry name" value="PROTEIN_KINASE_ST"/>
    <property type="match status" value="1"/>
</dbReference>
<evidence type="ECO:0000256" key="11">
    <source>
        <dbReference type="ARBA" id="ARBA00049299"/>
    </source>
</evidence>
<dbReference type="GO" id="GO:0010508">
    <property type="term" value="P:positive regulation of autophagy"/>
    <property type="evidence" value="ECO:0007669"/>
    <property type="project" value="UniProtKB-ARBA"/>
</dbReference>
<comment type="similarity">
    <text evidence="8">Belongs to the protein kinase superfamily. STE Ser/Thr protein kinase family. MAP kinase kinase subfamily.</text>
</comment>
<dbReference type="FunFam" id="1.10.510.10:FF:000432">
    <property type="entry name" value="mitogen-activated protein kinase kinase 3"/>
    <property type="match status" value="1"/>
</dbReference>
<dbReference type="InterPro" id="IPR000719">
    <property type="entry name" value="Prot_kinase_dom"/>
</dbReference>
<dbReference type="GO" id="GO:0051239">
    <property type="term" value="P:regulation of multicellular organismal process"/>
    <property type="evidence" value="ECO:0007669"/>
    <property type="project" value="UniProtKB-ARBA"/>
</dbReference>
<keyword evidence="2" id="KW-0597">Phosphoprotein</keyword>
<keyword evidence="5" id="KW-0418">Kinase</keyword>
<evidence type="ECO:0000256" key="9">
    <source>
        <dbReference type="ARBA" id="ARBA00038999"/>
    </source>
</evidence>
<comment type="catalytic activity">
    <reaction evidence="10">
        <text>L-seryl-[protein] + ATP = O-phospho-L-seryl-[protein] + ADP + H(+)</text>
        <dbReference type="Rhea" id="RHEA:17989"/>
        <dbReference type="Rhea" id="RHEA-COMP:9863"/>
        <dbReference type="Rhea" id="RHEA-COMP:11604"/>
        <dbReference type="ChEBI" id="CHEBI:15378"/>
        <dbReference type="ChEBI" id="CHEBI:29999"/>
        <dbReference type="ChEBI" id="CHEBI:30616"/>
        <dbReference type="ChEBI" id="CHEBI:83421"/>
        <dbReference type="ChEBI" id="CHEBI:456216"/>
        <dbReference type="EC" id="2.7.12.2"/>
    </reaction>
</comment>
<keyword evidence="6" id="KW-0067">ATP-binding</keyword>
<dbReference type="SUPFAM" id="SSF56112">
    <property type="entry name" value="Protein kinase-like (PK-like)"/>
    <property type="match status" value="1"/>
</dbReference>
<evidence type="ECO:0000256" key="12">
    <source>
        <dbReference type="ARBA" id="ARBA00051693"/>
    </source>
</evidence>
<dbReference type="Pfam" id="PF00069">
    <property type="entry name" value="Pkinase"/>
    <property type="match status" value="1"/>
</dbReference>
<name>A0ABD2NJU2_9CUCU</name>
<reference evidence="15 16" key="1">
    <citation type="journal article" date="2021" name="BMC Biol.">
        <title>Horizontally acquired antibacterial genes associated with adaptive radiation of ladybird beetles.</title>
        <authorList>
            <person name="Li H.S."/>
            <person name="Tang X.F."/>
            <person name="Huang Y.H."/>
            <person name="Xu Z.Y."/>
            <person name="Chen M.L."/>
            <person name="Du X.Y."/>
            <person name="Qiu B.Y."/>
            <person name="Chen P.T."/>
            <person name="Zhang W."/>
            <person name="Slipinski A."/>
            <person name="Escalona H.E."/>
            <person name="Waterhouse R.M."/>
            <person name="Zwick A."/>
            <person name="Pang H."/>
        </authorList>
    </citation>
    <scope>NUCLEOTIDE SEQUENCE [LARGE SCALE GENOMIC DNA]</scope>
    <source>
        <strain evidence="15">SYSU2018</strain>
    </source>
</reference>
<comment type="caution">
    <text evidence="15">The sequence shown here is derived from an EMBL/GenBank/DDBJ whole genome shotgun (WGS) entry which is preliminary data.</text>
</comment>
<evidence type="ECO:0000256" key="2">
    <source>
        <dbReference type="ARBA" id="ARBA00022553"/>
    </source>
</evidence>